<comment type="caution">
    <text evidence="1">The sequence shown here is derived from an EMBL/GenBank/DDBJ whole genome shotgun (WGS) entry which is preliminary data.</text>
</comment>
<reference evidence="1" key="1">
    <citation type="submission" date="2023-01" db="EMBL/GenBank/DDBJ databases">
        <title>Genome assembly of the deep-sea coral Lophelia pertusa.</title>
        <authorList>
            <person name="Herrera S."/>
            <person name="Cordes E."/>
        </authorList>
    </citation>
    <scope>NUCLEOTIDE SEQUENCE</scope>
    <source>
        <strain evidence="1">USNM1676648</strain>
        <tissue evidence="1">Polyp</tissue>
    </source>
</reference>
<sequence>MLRWSTEVQSNPFVCHQRAVEQSEIKIKAVECLLQQTSATDAEREAIGARVAAGLTVPLDPGVTGPLPELAHSAHLAINPVNQMSDSQLTNQDYALGCFEDVIKVEDSFTPSFEIESGIPDSSTVSLCVKERLKDHVQFWEGINTPLFIIDCIREGYKIPFYVTPPVAAYNNNCSALKHSEFVLSAILE</sequence>
<dbReference type="EMBL" id="MU827793">
    <property type="protein sequence ID" value="KAJ7330188.1"/>
    <property type="molecule type" value="Genomic_DNA"/>
</dbReference>
<dbReference type="OrthoDB" id="10069734at2759"/>
<gene>
    <name evidence="1" type="ORF">OS493_022708</name>
</gene>
<dbReference type="Proteomes" id="UP001163046">
    <property type="component" value="Unassembled WGS sequence"/>
</dbReference>
<dbReference type="AlphaFoldDB" id="A0A9W9YAI4"/>
<keyword evidence="2" id="KW-1185">Reference proteome</keyword>
<organism evidence="1 2">
    <name type="scientific">Desmophyllum pertusum</name>
    <dbReference type="NCBI Taxonomy" id="174260"/>
    <lineage>
        <taxon>Eukaryota</taxon>
        <taxon>Metazoa</taxon>
        <taxon>Cnidaria</taxon>
        <taxon>Anthozoa</taxon>
        <taxon>Hexacorallia</taxon>
        <taxon>Scleractinia</taxon>
        <taxon>Caryophylliina</taxon>
        <taxon>Caryophylliidae</taxon>
        <taxon>Desmophyllum</taxon>
    </lineage>
</organism>
<proteinExistence type="predicted"/>
<name>A0A9W9YAI4_9CNID</name>
<evidence type="ECO:0000313" key="1">
    <source>
        <dbReference type="EMBL" id="KAJ7330188.1"/>
    </source>
</evidence>
<protein>
    <submittedName>
        <fullName evidence="1">Uncharacterized protein</fullName>
    </submittedName>
</protein>
<accession>A0A9W9YAI4</accession>
<evidence type="ECO:0000313" key="2">
    <source>
        <dbReference type="Proteomes" id="UP001163046"/>
    </source>
</evidence>